<accession>A0ABW4IS97</accession>
<gene>
    <name evidence="1" type="ORF">ACFSL4_19070</name>
</gene>
<organism evidence="1 2">
    <name type="scientific">Streptomyces caeni</name>
    <dbReference type="NCBI Taxonomy" id="2307231"/>
    <lineage>
        <taxon>Bacteria</taxon>
        <taxon>Bacillati</taxon>
        <taxon>Actinomycetota</taxon>
        <taxon>Actinomycetes</taxon>
        <taxon>Kitasatosporales</taxon>
        <taxon>Streptomycetaceae</taxon>
        <taxon>Streptomyces</taxon>
    </lineage>
</organism>
<protein>
    <recommendedName>
        <fullName evidence="3">MobA-like NTP transferase domain-containing protein</fullName>
    </recommendedName>
</protein>
<comment type="caution">
    <text evidence="1">The sequence shown here is derived from an EMBL/GenBank/DDBJ whole genome shotgun (WGS) entry which is preliminary data.</text>
</comment>
<evidence type="ECO:0008006" key="3">
    <source>
        <dbReference type="Google" id="ProtNLM"/>
    </source>
</evidence>
<evidence type="ECO:0000313" key="2">
    <source>
        <dbReference type="Proteomes" id="UP001597261"/>
    </source>
</evidence>
<sequence>MQVTLSADGGSGLQLVLGAGRGARGGLPDFPQLVAGRLEPFHRVVLVLSLSGRPAARPS</sequence>
<reference evidence="2" key="1">
    <citation type="journal article" date="2019" name="Int. J. Syst. Evol. Microbiol.">
        <title>The Global Catalogue of Microorganisms (GCM) 10K type strain sequencing project: providing services to taxonomists for standard genome sequencing and annotation.</title>
        <authorList>
            <consortium name="The Broad Institute Genomics Platform"/>
            <consortium name="The Broad Institute Genome Sequencing Center for Infectious Disease"/>
            <person name="Wu L."/>
            <person name="Ma J."/>
        </authorList>
    </citation>
    <scope>NUCLEOTIDE SEQUENCE [LARGE SCALE GENOMIC DNA]</scope>
    <source>
        <strain evidence="2">CGMCC 1.12470</strain>
    </source>
</reference>
<keyword evidence="2" id="KW-1185">Reference proteome</keyword>
<proteinExistence type="predicted"/>
<dbReference type="EMBL" id="JBHUDX010000051">
    <property type="protein sequence ID" value="MFD1660244.1"/>
    <property type="molecule type" value="Genomic_DNA"/>
</dbReference>
<evidence type="ECO:0000313" key="1">
    <source>
        <dbReference type="EMBL" id="MFD1660244.1"/>
    </source>
</evidence>
<dbReference type="Proteomes" id="UP001597261">
    <property type="component" value="Unassembled WGS sequence"/>
</dbReference>
<dbReference type="RefSeq" id="WP_381084153.1">
    <property type="nucleotide sequence ID" value="NZ_JBHUDX010000051.1"/>
</dbReference>
<name>A0ABW4IS97_9ACTN</name>